<evidence type="ECO:0000256" key="5">
    <source>
        <dbReference type="RuleBase" id="RU361177"/>
    </source>
</evidence>
<dbReference type="SUPFAM" id="SSF51905">
    <property type="entry name" value="FAD/NAD(P)-binding domain"/>
    <property type="match status" value="1"/>
</dbReference>
<dbReference type="InterPro" id="IPR020946">
    <property type="entry name" value="Flavin_mOase-like"/>
</dbReference>
<reference evidence="6 7" key="1">
    <citation type="submission" date="2021-06" db="EMBL/GenBank/DDBJ databases">
        <authorList>
            <person name="Palmer J.M."/>
        </authorList>
    </citation>
    <scope>NUCLEOTIDE SEQUENCE [LARGE SCALE GENOMIC DNA]</scope>
    <source>
        <strain evidence="6 7">XC_2019</strain>
        <tissue evidence="6">Muscle</tissue>
    </source>
</reference>
<keyword evidence="4 5" id="KW-0560">Oxidoreductase</keyword>
<keyword evidence="5" id="KW-0503">Monooxygenase</keyword>
<dbReference type="InterPro" id="IPR036188">
    <property type="entry name" value="FAD/NAD-bd_sf"/>
</dbReference>
<keyword evidence="2 5" id="KW-0285">Flavoprotein</keyword>
<dbReference type="EMBL" id="JAHRIN010058843">
    <property type="protein sequence ID" value="MEQ2211238.1"/>
    <property type="molecule type" value="Genomic_DNA"/>
</dbReference>
<evidence type="ECO:0000313" key="6">
    <source>
        <dbReference type="EMBL" id="MEQ2211238.1"/>
    </source>
</evidence>
<proteinExistence type="inferred from homology"/>
<keyword evidence="7" id="KW-1185">Reference proteome</keyword>
<organism evidence="6 7">
    <name type="scientific">Xenoophorus captivus</name>
    <dbReference type="NCBI Taxonomy" id="1517983"/>
    <lineage>
        <taxon>Eukaryota</taxon>
        <taxon>Metazoa</taxon>
        <taxon>Chordata</taxon>
        <taxon>Craniata</taxon>
        <taxon>Vertebrata</taxon>
        <taxon>Euteleostomi</taxon>
        <taxon>Actinopterygii</taxon>
        <taxon>Neopterygii</taxon>
        <taxon>Teleostei</taxon>
        <taxon>Neoteleostei</taxon>
        <taxon>Acanthomorphata</taxon>
        <taxon>Ovalentaria</taxon>
        <taxon>Atherinomorphae</taxon>
        <taxon>Cyprinodontiformes</taxon>
        <taxon>Goodeidae</taxon>
        <taxon>Xenoophorus</taxon>
    </lineage>
</organism>
<dbReference type="Gene3D" id="3.50.50.60">
    <property type="entry name" value="FAD/NAD(P)-binding domain"/>
    <property type="match status" value="1"/>
</dbReference>
<comment type="caution">
    <text evidence="6">The sequence shown here is derived from an EMBL/GenBank/DDBJ whole genome shotgun (WGS) entry which is preliminary data.</text>
</comment>
<evidence type="ECO:0000256" key="3">
    <source>
        <dbReference type="ARBA" id="ARBA00022827"/>
    </source>
</evidence>
<dbReference type="EC" id="1.-.-.-" evidence="5"/>
<comment type="cofactor">
    <cofactor evidence="5">
        <name>FAD</name>
        <dbReference type="ChEBI" id="CHEBI:57692"/>
    </cofactor>
</comment>
<gene>
    <name evidence="6" type="ORF">XENOCAPTIV_012884</name>
</gene>
<keyword evidence="3 5" id="KW-0274">FAD</keyword>
<evidence type="ECO:0000256" key="1">
    <source>
        <dbReference type="ARBA" id="ARBA00009183"/>
    </source>
</evidence>
<dbReference type="Proteomes" id="UP001434883">
    <property type="component" value="Unassembled WGS sequence"/>
</dbReference>
<name>A0ABV0RUQ1_9TELE</name>
<evidence type="ECO:0000256" key="4">
    <source>
        <dbReference type="ARBA" id="ARBA00023002"/>
    </source>
</evidence>
<protein>
    <recommendedName>
        <fullName evidence="5">Flavin-containing monooxygenase</fullName>
        <ecNumber evidence="5">1.-.-.-</ecNumber>
    </recommendedName>
</protein>
<dbReference type="InterPro" id="IPR050346">
    <property type="entry name" value="FMO-like"/>
</dbReference>
<comment type="similarity">
    <text evidence="1 5">Belongs to the FMO family.</text>
</comment>
<evidence type="ECO:0000256" key="2">
    <source>
        <dbReference type="ARBA" id="ARBA00022630"/>
    </source>
</evidence>
<accession>A0ABV0RUQ1</accession>
<dbReference type="Pfam" id="PF00743">
    <property type="entry name" value="FMO-like"/>
    <property type="match status" value="1"/>
</dbReference>
<evidence type="ECO:0000313" key="7">
    <source>
        <dbReference type="Proteomes" id="UP001434883"/>
    </source>
</evidence>
<sequence length="159" mass="18549">MYKSGHRVGLYKHVFPPVLEHPSLAIVGFIHSDGAIMPQAEMQARFVTRVFKGEASFSRDHCTTSLNDIIICRFFVVSRLTPLQVDFVEYMDDLAKDINVRPSLLWLFLTDFPLFRRVFWGPVTAYQYRLMGPGKWDGARRAIFTQFDRMYQPLRARQV</sequence>
<dbReference type="PANTHER" id="PTHR23023">
    <property type="entry name" value="DIMETHYLANILINE MONOOXYGENASE"/>
    <property type="match status" value="1"/>
</dbReference>